<comment type="caution">
    <text evidence="1">The sequence shown here is derived from an EMBL/GenBank/DDBJ whole genome shotgun (WGS) entry which is preliminary data.</text>
</comment>
<organism evidence="1 2">
    <name type="scientific">Rotaria magnacalcarata</name>
    <dbReference type="NCBI Taxonomy" id="392030"/>
    <lineage>
        <taxon>Eukaryota</taxon>
        <taxon>Metazoa</taxon>
        <taxon>Spiralia</taxon>
        <taxon>Gnathifera</taxon>
        <taxon>Rotifera</taxon>
        <taxon>Eurotatoria</taxon>
        <taxon>Bdelloidea</taxon>
        <taxon>Philodinida</taxon>
        <taxon>Philodinidae</taxon>
        <taxon>Rotaria</taxon>
    </lineage>
</organism>
<dbReference type="EMBL" id="CAJOBH010265853">
    <property type="protein sequence ID" value="CAF5160866.1"/>
    <property type="molecule type" value="Genomic_DNA"/>
</dbReference>
<feature type="non-terminal residue" evidence="1">
    <location>
        <position position="1"/>
    </location>
</feature>
<reference evidence="1" key="1">
    <citation type="submission" date="2021-02" db="EMBL/GenBank/DDBJ databases">
        <authorList>
            <person name="Nowell W R."/>
        </authorList>
    </citation>
    <scope>NUCLEOTIDE SEQUENCE</scope>
</reference>
<proteinExistence type="predicted"/>
<dbReference type="AlphaFoldDB" id="A0A8S3GGJ8"/>
<dbReference type="Proteomes" id="UP000681967">
    <property type="component" value="Unassembled WGS sequence"/>
</dbReference>
<dbReference type="SUPFAM" id="SSF54928">
    <property type="entry name" value="RNA-binding domain, RBD"/>
    <property type="match status" value="1"/>
</dbReference>
<sequence length="104" mass="12123">NKSYVSAADDIKAMFNRYTSFQRDTITFNPKVFNGKIEASVEFLDITELTQTIEEMNGKTDFISCGKVRLSERVQKTKTTQIRRKKMNILFNCNVFINLWINTI</sequence>
<accession>A0A8S3GGJ8</accession>
<dbReference type="GO" id="GO:0003676">
    <property type="term" value="F:nucleic acid binding"/>
    <property type="evidence" value="ECO:0007669"/>
    <property type="project" value="InterPro"/>
</dbReference>
<protein>
    <submittedName>
        <fullName evidence="1">Uncharacterized protein</fullName>
    </submittedName>
</protein>
<dbReference type="InterPro" id="IPR035979">
    <property type="entry name" value="RBD_domain_sf"/>
</dbReference>
<evidence type="ECO:0000313" key="1">
    <source>
        <dbReference type="EMBL" id="CAF5160866.1"/>
    </source>
</evidence>
<evidence type="ECO:0000313" key="2">
    <source>
        <dbReference type="Proteomes" id="UP000681967"/>
    </source>
</evidence>
<name>A0A8S3GGJ8_9BILA</name>
<gene>
    <name evidence="1" type="ORF">BYL167_LOCUS74523</name>
</gene>